<name>A0A7J8V6U2_9ROSI</name>
<comment type="similarity">
    <text evidence="1">Belongs to the ARG7 family.</text>
</comment>
<proteinExistence type="inferred from homology"/>
<reference evidence="5 6" key="1">
    <citation type="journal article" date="2019" name="Genome Biol. Evol.">
        <title>Insights into the evolution of the New World diploid cottons (Gossypium, subgenus Houzingenia) based on genome sequencing.</title>
        <authorList>
            <person name="Grover C.E."/>
            <person name="Arick M.A. 2nd"/>
            <person name="Thrash A."/>
            <person name="Conover J.L."/>
            <person name="Sanders W.S."/>
            <person name="Peterson D.G."/>
            <person name="Frelichowski J.E."/>
            <person name="Scheffler J.A."/>
            <person name="Scheffler B.E."/>
            <person name="Wendel J.F."/>
        </authorList>
    </citation>
    <scope>NUCLEOTIDE SEQUENCE [LARGE SCALE GENOMIC DNA]</scope>
    <source>
        <strain evidence="5">57</strain>
        <tissue evidence="5">Leaf</tissue>
    </source>
</reference>
<sequence>MSKKSLLMARKLSDGRTQGSGHVPKGSIPTSYLTMPEFRDLMDLVAEEFGFQNTGELQIPCDEQPFENILHRCATQLN</sequence>
<dbReference type="AlphaFoldDB" id="A0A7J8V6U2"/>
<evidence type="ECO:0000256" key="3">
    <source>
        <dbReference type="ARBA" id="ARBA00022604"/>
    </source>
</evidence>
<keyword evidence="2" id="KW-0217">Developmental protein</keyword>
<feature type="region of interest" description="Disordered" evidence="4">
    <location>
        <begin position="1"/>
        <end position="29"/>
    </location>
</feature>
<dbReference type="Proteomes" id="UP000593573">
    <property type="component" value="Unassembled WGS sequence"/>
</dbReference>
<evidence type="ECO:0000256" key="4">
    <source>
        <dbReference type="SAM" id="MobiDB-lite"/>
    </source>
</evidence>
<dbReference type="PANTHER" id="PTHR31374:SF139">
    <property type="entry name" value="OS02G0143300 PROTEIN"/>
    <property type="match status" value="1"/>
</dbReference>
<evidence type="ECO:0000313" key="6">
    <source>
        <dbReference type="Proteomes" id="UP000593573"/>
    </source>
</evidence>
<gene>
    <name evidence="5" type="ORF">Goklo_010674</name>
</gene>
<organism evidence="5 6">
    <name type="scientific">Gossypium klotzschianum</name>
    <dbReference type="NCBI Taxonomy" id="34286"/>
    <lineage>
        <taxon>Eukaryota</taxon>
        <taxon>Viridiplantae</taxon>
        <taxon>Streptophyta</taxon>
        <taxon>Embryophyta</taxon>
        <taxon>Tracheophyta</taxon>
        <taxon>Spermatophyta</taxon>
        <taxon>Magnoliopsida</taxon>
        <taxon>eudicotyledons</taxon>
        <taxon>Gunneridae</taxon>
        <taxon>Pentapetalae</taxon>
        <taxon>rosids</taxon>
        <taxon>malvids</taxon>
        <taxon>Malvales</taxon>
        <taxon>Malvaceae</taxon>
        <taxon>Malvoideae</taxon>
        <taxon>Gossypium</taxon>
    </lineage>
</organism>
<dbReference type="GO" id="GO:0009733">
    <property type="term" value="P:response to auxin"/>
    <property type="evidence" value="ECO:0007669"/>
    <property type="project" value="InterPro"/>
</dbReference>
<dbReference type="Pfam" id="PF02519">
    <property type="entry name" value="Auxin_inducible"/>
    <property type="match status" value="1"/>
</dbReference>
<protein>
    <submittedName>
        <fullName evidence="5">Uncharacterized protein</fullName>
    </submittedName>
</protein>
<dbReference type="PANTHER" id="PTHR31374">
    <property type="entry name" value="AUXIN-INDUCED PROTEIN-LIKE-RELATED"/>
    <property type="match status" value="1"/>
</dbReference>
<evidence type="ECO:0000256" key="2">
    <source>
        <dbReference type="ARBA" id="ARBA00022473"/>
    </source>
</evidence>
<dbReference type="EMBL" id="JABFAB010000009">
    <property type="protein sequence ID" value="MBA0658471.1"/>
    <property type="molecule type" value="Genomic_DNA"/>
</dbReference>
<keyword evidence="6" id="KW-1185">Reference proteome</keyword>
<feature type="non-terminal residue" evidence="5">
    <location>
        <position position="78"/>
    </location>
</feature>
<keyword evidence="3" id="KW-0341">Growth regulation</keyword>
<evidence type="ECO:0000313" key="5">
    <source>
        <dbReference type="EMBL" id="MBA0658471.1"/>
    </source>
</evidence>
<dbReference type="InterPro" id="IPR003676">
    <property type="entry name" value="SAUR_fam"/>
</dbReference>
<dbReference type="OrthoDB" id="1897212at2759"/>
<comment type="caution">
    <text evidence="5">The sequence shown here is derived from an EMBL/GenBank/DDBJ whole genome shotgun (WGS) entry which is preliminary data.</text>
</comment>
<accession>A0A7J8V6U2</accession>
<evidence type="ECO:0000256" key="1">
    <source>
        <dbReference type="ARBA" id="ARBA00006974"/>
    </source>
</evidence>